<evidence type="ECO:0000313" key="1">
    <source>
        <dbReference type="EMBL" id="TDQ19236.1"/>
    </source>
</evidence>
<evidence type="ECO:0000313" key="2">
    <source>
        <dbReference type="Proteomes" id="UP000294535"/>
    </source>
</evidence>
<dbReference type="AlphaFoldDB" id="A0A4R6T917"/>
<protein>
    <recommendedName>
        <fullName evidence="3">WG repeat protein</fullName>
    </recommendedName>
</protein>
<reference evidence="1 2" key="1">
    <citation type="submission" date="2019-03" db="EMBL/GenBank/DDBJ databases">
        <title>Genomic Encyclopedia of Type Strains, Phase III (KMG-III): the genomes of soil and plant-associated and newly described type strains.</title>
        <authorList>
            <person name="Whitman W."/>
        </authorList>
    </citation>
    <scope>NUCLEOTIDE SEQUENCE [LARGE SCALE GENOMIC DNA]</scope>
    <source>
        <strain evidence="1 2">CECT 8446</strain>
    </source>
</reference>
<evidence type="ECO:0008006" key="3">
    <source>
        <dbReference type="Google" id="ProtNLM"/>
    </source>
</evidence>
<gene>
    <name evidence="1" type="ORF">DFQ04_1057</name>
</gene>
<proteinExistence type="predicted"/>
<organism evidence="1 2">
    <name type="scientific">Algoriphagus boseongensis</name>
    <dbReference type="NCBI Taxonomy" id="1442587"/>
    <lineage>
        <taxon>Bacteria</taxon>
        <taxon>Pseudomonadati</taxon>
        <taxon>Bacteroidota</taxon>
        <taxon>Cytophagia</taxon>
        <taxon>Cytophagales</taxon>
        <taxon>Cyclobacteriaceae</taxon>
        <taxon>Algoriphagus</taxon>
    </lineage>
</organism>
<accession>A0A4R6T917</accession>
<dbReference type="EMBL" id="SNYF01000005">
    <property type="protein sequence ID" value="TDQ19236.1"/>
    <property type="molecule type" value="Genomic_DNA"/>
</dbReference>
<dbReference type="Proteomes" id="UP000294535">
    <property type="component" value="Unassembled WGS sequence"/>
</dbReference>
<sequence length="234" mass="26651">MDKMQVIVAVSLLLGISKVNAQQLTGVIENHPRSKMELVLMPFGMDYPIVAGTVDQRGQFAVNLDGLDLKNVPNEVQSMFEGELGYSFFFGCNDREEFGLGFEVPAYRVDYIRMNQGDQWAGTAFLVSDEKLRPWLEDSGYNNAIPGSFFEVIYVAEEVSIHTACSEQIYVSDEESVEVEYDFQLELKKGFNWVEYEIEEVFETNPEIRASFPSKVKIKNPQDLSAIKWVGTYY</sequence>
<name>A0A4R6T917_9BACT</name>
<dbReference type="RefSeq" id="WP_026952401.1">
    <property type="nucleotide sequence ID" value="NZ_SNYF01000005.1"/>
</dbReference>
<keyword evidence="2" id="KW-1185">Reference proteome</keyword>
<comment type="caution">
    <text evidence="1">The sequence shown here is derived from an EMBL/GenBank/DDBJ whole genome shotgun (WGS) entry which is preliminary data.</text>
</comment>
<dbReference type="OrthoDB" id="1418179at2"/>